<dbReference type="SUPFAM" id="SSF103647">
    <property type="entry name" value="TSP type-3 repeat"/>
    <property type="match status" value="1"/>
</dbReference>
<keyword evidence="4" id="KW-1185">Reference proteome</keyword>
<feature type="domain" description="PKD" evidence="2">
    <location>
        <begin position="297"/>
        <end position="364"/>
    </location>
</feature>
<dbReference type="SUPFAM" id="SSF49299">
    <property type="entry name" value="PKD domain"/>
    <property type="match status" value="1"/>
</dbReference>
<dbReference type="InterPro" id="IPR006311">
    <property type="entry name" value="TAT_signal"/>
</dbReference>
<dbReference type="NCBIfam" id="NF038114">
    <property type="entry name" value="rightmost"/>
    <property type="match status" value="1"/>
</dbReference>
<dbReference type="Pfam" id="PF18911">
    <property type="entry name" value="PKD_4"/>
    <property type="match status" value="1"/>
</dbReference>
<dbReference type="Gene3D" id="2.60.40.10">
    <property type="entry name" value="Immunoglobulins"/>
    <property type="match status" value="1"/>
</dbReference>
<dbReference type="InterPro" id="IPR000601">
    <property type="entry name" value="PKD_dom"/>
</dbReference>
<name>A0ABN2EWZ9_9ACTN</name>
<evidence type="ECO:0000259" key="2">
    <source>
        <dbReference type="PROSITE" id="PS50093"/>
    </source>
</evidence>
<organism evidence="3 4">
    <name type="scientific">Kribbella karoonensis</name>
    <dbReference type="NCBI Taxonomy" id="324851"/>
    <lineage>
        <taxon>Bacteria</taxon>
        <taxon>Bacillati</taxon>
        <taxon>Actinomycetota</taxon>
        <taxon>Actinomycetes</taxon>
        <taxon>Propionibacteriales</taxon>
        <taxon>Kribbellaceae</taxon>
        <taxon>Kribbella</taxon>
    </lineage>
</organism>
<evidence type="ECO:0000256" key="1">
    <source>
        <dbReference type="ARBA" id="ARBA00022729"/>
    </source>
</evidence>
<gene>
    <name evidence="3" type="ORF">GCM10009742_81160</name>
</gene>
<evidence type="ECO:0000313" key="3">
    <source>
        <dbReference type="EMBL" id="GAA1617156.1"/>
    </source>
</evidence>
<dbReference type="CDD" id="cd00146">
    <property type="entry name" value="PKD"/>
    <property type="match status" value="1"/>
</dbReference>
<dbReference type="InterPro" id="IPR003367">
    <property type="entry name" value="Thrombospondin_3-like_rpt"/>
</dbReference>
<comment type="caution">
    <text evidence="3">The sequence shown here is derived from an EMBL/GenBank/DDBJ whole genome shotgun (WGS) entry which is preliminary data.</text>
</comment>
<accession>A0ABN2EWZ9</accession>
<dbReference type="Proteomes" id="UP001500190">
    <property type="component" value="Unassembled WGS sequence"/>
</dbReference>
<reference evidence="3 4" key="1">
    <citation type="journal article" date="2019" name="Int. J. Syst. Evol. Microbiol.">
        <title>The Global Catalogue of Microorganisms (GCM) 10K type strain sequencing project: providing services to taxonomists for standard genome sequencing and annotation.</title>
        <authorList>
            <consortium name="The Broad Institute Genomics Platform"/>
            <consortium name="The Broad Institute Genome Sequencing Center for Infectious Disease"/>
            <person name="Wu L."/>
            <person name="Ma J."/>
        </authorList>
    </citation>
    <scope>NUCLEOTIDE SEQUENCE [LARGE SCALE GENOMIC DNA]</scope>
    <source>
        <strain evidence="3 4">JCM 14304</strain>
    </source>
</reference>
<dbReference type="PROSITE" id="PS50093">
    <property type="entry name" value="PKD"/>
    <property type="match status" value="1"/>
</dbReference>
<proteinExistence type="predicted"/>
<dbReference type="InterPro" id="IPR013783">
    <property type="entry name" value="Ig-like_fold"/>
</dbReference>
<keyword evidence="1" id="KW-0732">Signal</keyword>
<dbReference type="EMBL" id="BAAAND010000016">
    <property type="protein sequence ID" value="GAA1617156.1"/>
    <property type="molecule type" value="Genomic_DNA"/>
</dbReference>
<dbReference type="InterPro" id="IPR028974">
    <property type="entry name" value="TSP_type-3_rpt"/>
</dbReference>
<dbReference type="PROSITE" id="PS51318">
    <property type="entry name" value="TAT"/>
    <property type="match status" value="1"/>
</dbReference>
<dbReference type="Gene3D" id="4.10.1080.10">
    <property type="entry name" value="TSP type-3 repeat"/>
    <property type="match status" value="1"/>
</dbReference>
<dbReference type="InterPro" id="IPR035986">
    <property type="entry name" value="PKD_dom_sf"/>
</dbReference>
<protein>
    <recommendedName>
        <fullName evidence="2">PKD domain-containing protein</fullName>
    </recommendedName>
</protein>
<sequence length="493" mass="49265">MSRYTKAVRRGALGTAIAGAVALTIGGVARADNIVDTIDSSGAVTLVAGDPASTGSAQIKVVSTNGAQDETGCNIDTGEQFAITFHTPAGVTAVPASMPFTSCDVFQTVTFRAAAGAVSGHVTAEITTNTTGTGTYNNNVDIPITVNAPAVQDADGDGVPDATDNCPAVPNADQANADGDALGDACDPNSYAPVASGAPADVNGFEGSPLSTSGAFTDADGNQTLTVAKVSGDGTVADNGDGTWSWSHSTTDDAAGDVVVRASDGEHAPATETFHWVAANVAPTVTSVSATRVNACTVSVNAPFTDPGTADTHTASIAWGDAGTTTVDPAVSAVTGTHTYTANGTYTVGVTVTDDDGGSGTGSAAPFATLNTPSALMQPINAAGTRSVFKLGSTIPVKITVTGCDGAAVKTLAPSVSLTRIDATPDGSVNETAVDVAATNGLQMRWSDPSYIYNLSTKLSQQTGAALTAGTYRVTVSDSSFVDSVSADFDLRK</sequence>
<evidence type="ECO:0000313" key="4">
    <source>
        <dbReference type="Proteomes" id="UP001500190"/>
    </source>
</evidence>
<dbReference type="RefSeq" id="WP_425554124.1">
    <property type="nucleotide sequence ID" value="NZ_BAAAND010000016.1"/>
</dbReference>
<dbReference type="Pfam" id="PF02412">
    <property type="entry name" value="TSP_3"/>
    <property type="match status" value="1"/>
</dbReference>